<dbReference type="PANTHER" id="PTHR30461">
    <property type="entry name" value="DNA-INVERTASE FROM LAMBDOID PROPHAGE"/>
    <property type="match status" value="1"/>
</dbReference>
<dbReference type="InterPro" id="IPR036162">
    <property type="entry name" value="Resolvase-like_N_sf"/>
</dbReference>
<feature type="domain" description="Recombinase" evidence="2">
    <location>
        <begin position="144"/>
        <end position="264"/>
    </location>
</feature>
<name>X0URC2_9ZZZZ</name>
<reference evidence="3" key="1">
    <citation type="journal article" date="2014" name="Front. Microbiol.">
        <title>High frequency of phylogenetically diverse reductive dehalogenase-homologous genes in deep subseafloor sedimentary metagenomes.</title>
        <authorList>
            <person name="Kawai M."/>
            <person name="Futagami T."/>
            <person name="Toyoda A."/>
            <person name="Takaki Y."/>
            <person name="Nishi S."/>
            <person name="Hori S."/>
            <person name="Arai W."/>
            <person name="Tsubouchi T."/>
            <person name="Morono Y."/>
            <person name="Uchiyama I."/>
            <person name="Ito T."/>
            <person name="Fujiyama A."/>
            <person name="Inagaki F."/>
            <person name="Takami H."/>
        </authorList>
    </citation>
    <scope>NUCLEOTIDE SEQUENCE</scope>
    <source>
        <strain evidence="3">Expedition CK06-06</strain>
    </source>
</reference>
<dbReference type="Gene3D" id="3.40.50.1390">
    <property type="entry name" value="Resolvase, N-terminal catalytic domain"/>
    <property type="match status" value="1"/>
</dbReference>
<feature type="non-terminal residue" evidence="3">
    <location>
        <position position="267"/>
    </location>
</feature>
<evidence type="ECO:0000259" key="2">
    <source>
        <dbReference type="PROSITE" id="PS51737"/>
    </source>
</evidence>
<gene>
    <name evidence="3" type="ORF">S01H1_40037</name>
</gene>
<dbReference type="InterPro" id="IPR006119">
    <property type="entry name" value="Resolv_N"/>
</dbReference>
<dbReference type="Pfam" id="PF07508">
    <property type="entry name" value="Recombinase"/>
    <property type="match status" value="1"/>
</dbReference>
<proteinExistence type="predicted"/>
<dbReference type="AlphaFoldDB" id="X0URC2"/>
<dbReference type="InterPro" id="IPR011109">
    <property type="entry name" value="DNA_bind_recombinase_dom"/>
</dbReference>
<feature type="domain" description="Resolvase/invertase-type recombinase catalytic" evidence="1">
    <location>
        <begin position="1"/>
        <end position="136"/>
    </location>
</feature>
<dbReference type="InterPro" id="IPR050639">
    <property type="entry name" value="SSR_resolvase"/>
</dbReference>
<protein>
    <recommendedName>
        <fullName evidence="4">Resolvase/invertase-type recombinase catalytic domain-containing protein</fullName>
    </recommendedName>
</protein>
<feature type="non-terminal residue" evidence="3">
    <location>
        <position position="1"/>
    </location>
</feature>
<dbReference type="Pfam" id="PF00239">
    <property type="entry name" value="Resolvase"/>
    <property type="match status" value="1"/>
</dbReference>
<evidence type="ECO:0008006" key="4">
    <source>
        <dbReference type="Google" id="ProtNLM"/>
    </source>
</evidence>
<evidence type="ECO:0000313" key="3">
    <source>
        <dbReference type="EMBL" id="GAG02833.1"/>
    </source>
</evidence>
<dbReference type="SUPFAM" id="SSF53041">
    <property type="entry name" value="Resolvase-like"/>
    <property type="match status" value="1"/>
</dbReference>
<dbReference type="PANTHER" id="PTHR30461:SF23">
    <property type="entry name" value="DNA RECOMBINASE-RELATED"/>
    <property type="match status" value="1"/>
</dbReference>
<dbReference type="SMART" id="SM00857">
    <property type="entry name" value="Resolvase"/>
    <property type="match status" value="1"/>
</dbReference>
<dbReference type="InterPro" id="IPR038109">
    <property type="entry name" value="DNA_bind_recomb_sf"/>
</dbReference>
<comment type="caution">
    <text evidence="3">The sequence shown here is derived from an EMBL/GenBank/DDBJ whole genome shotgun (WGS) entry which is preliminary data.</text>
</comment>
<dbReference type="GO" id="GO:0000150">
    <property type="term" value="F:DNA strand exchange activity"/>
    <property type="evidence" value="ECO:0007669"/>
    <property type="project" value="InterPro"/>
</dbReference>
<dbReference type="Gene3D" id="3.90.1750.20">
    <property type="entry name" value="Putative Large Serine Recombinase, Chain B, Domain 2"/>
    <property type="match status" value="1"/>
</dbReference>
<sequence>QDTDLSISAQLRALREYADRNGYLVVREFVDEAESGRTIARPAFKEMITLARRAQKPFDLILVWKYSRFARSREDSIVYKTILRKNGVQVISINEPFDDTPTARLLEAIIESLDEFYSDNLGEEVTRGMRESASRGFYLSGKPPYGFRKIRVRDGGKERTKLEVDPYQASIVTSIFDDVLHGKWLTEITKGLNRKGIRAPKGKGWGKTGVHIILTNEVYAGTFVWGRNSKRGLEPVRVENACSAIVDKETFSKVQDRLKKRAPAQIH</sequence>
<dbReference type="GO" id="GO:0003677">
    <property type="term" value="F:DNA binding"/>
    <property type="evidence" value="ECO:0007669"/>
    <property type="project" value="InterPro"/>
</dbReference>
<dbReference type="PROSITE" id="PS51736">
    <property type="entry name" value="RECOMBINASES_3"/>
    <property type="match status" value="1"/>
</dbReference>
<dbReference type="EMBL" id="BARS01025323">
    <property type="protein sequence ID" value="GAG02833.1"/>
    <property type="molecule type" value="Genomic_DNA"/>
</dbReference>
<evidence type="ECO:0000259" key="1">
    <source>
        <dbReference type="PROSITE" id="PS51736"/>
    </source>
</evidence>
<dbReference type="PROSITE" id="PS51737">
    <property type="entry name" value="RECOMBINASE_DNA_BIND"/>
    <property type="match status" value="1"/>
</dbReference>
<accession>X0URC2</accession>
<dbReference type="CDD" id="cd00338">
    <property type="entry name" value="Ser_Recombinase"/>
    <property type="match status" value="1"/>
</dbReference>
<organism evidence="3">
    <name type="scientific">marine sediment metagenome</name>
    <dbReference type="NCBI Taxonomy" id="412755"/>
    <lineage>
        <taxon>unclassified sequences</taxon>
        <taxon>metagenomes</taxon>
        <taxon>ecological metagenomes</taxon>
    </lineage>
</organism>